<keyword evidence="9" id="KW-0732">Signal</keyword>
<evidence type="ECO:0000256" key="3">
    <source>
        <dbReference type="ARBA" id="ARBA00022490"/>
    </source>
</evidence>
<dbReference type="InterPro" id="IPR029045">
    <property type="entry name" value="ClpP/crotonase-like_dom_sf"/>
</dbReference>
<evidence type="ECO:0000256" key="1">
    <source>
        <dbReference type="ARBA" id="ARBA00004496"/>
    </source>
</evidence>
<keyword evidence="3 7" id="KW-0963">Cytoplasm</keyword>
<dbReference type="Proteomes" id="UP001462640">
    <property type="component" value="Unassembled WGS sequence"/>
</dbReference>
<dbReference type="SUPFAM" id="SSF69304">
    <property type="entry name" value="Tricorn protease N-terminal domain"/>
    <property type="match status" value="1"/>
</dbReference>
<evidence type="ECO:0000313" key="11">
    <source>
        <dbReference type="EMBL" id="MEO3713966.1"/>
    </source>
</evidence>
<evidence type="ECO:0000256" key="8">
    <source>
        <dbReference type="SAM" id="MobiDB-lite"/>
    </source>
</evidence>
<dbReference type="Pfam" id="PF26549">
    <property type="entry name" value="Tricorn_N"/>
    <property type="match status" value="1"/>
</dbReference>
<dbReference type="RefSeq" id="WP_347610843.1">
    <property type="nucleotide sequence ID" value="NZ_JBDPZC010000006.1"/>
</dbReference>
<dbReference type="Gene3D" id="2.120.10.60">
    <property type="entry name" value="Tricorn protease N-terminal domain"/>
    <property type="match status" value="1"/>
</dbReference>
<dbReference type="Gene3D" id="2.130.10.10">
    <property type="entry name" value="YVTN repeat-like/Quinoprotein amine dehydrogenase"/>
    <property type="match status" value="1"/>
</dbReference>
<dbReference type="SUPFAM" id="SSF50156">
    <property type="entry name" value="PDZ domain-like"/>
    <property type="match status" value="1"/>
</dbReference>
<dbReference type="EC" id="3.4.21.-" evidence="7"/>
<dbReference type="SMART" id="SM00245">
    <property type="entry name" value="TSPc"/>
    <property type="match status" value="1"/>
</dbReference>
<accession>A0ABV0GFX8</accession>
<keyword evidence="4 7" id="KW-0645">Protease</keyword>
<dbReference type="SUPFAM" id="SSF52096">
    <property type="entry name" value="ClpP/crotonase"/>
    <property type="match status" value="1"/>
</dbReference>
<dbReference type="Gene3D" id="2.30.42.10">
    <property type="match status" value="1"/>
</dbReference>
<feature type="region of interest" description="Disordered" evidence="8">
    <location>
        <begin position="541"/>
        <end position="594"/>
    </location>
</feature>
<dbReference type="Gene3D" id="3.90.226.10">
    <property type="entry name" value="2-enoyl-CoA Hydratase, Chain A, domain 1"/>
    <property type="match status" value="1"/>
</dbReference>
<dbReference type="Pfam" id="PF14685">
    <property type="entry name" value="PDZ_Tricorn"/>
    <property type="match status" value="1"/>
</dbReference>
<dbReference type="PANTHER" id="PTHR43253">
    <property type="entry name" value="TRICORN PROTEASE HOMOLOG 2-RELATED"/>
    <property type="match status" value="1"/>
</dbReference>
<sequence length="1113" mass="122759">MKTFALKPLNWALAIAAALLSAQGAAQAETLLLRQPSVSAERLAFVYGGDIWTARRDGSEPRQLTSQASAEYAPKFSPDGRWIAFTANYDGNPDVYVMPAEGGEPRRLTWHPGADVVNGWSPDGKRILFSSAREIANSRSNQLFEVPVEGGPERKLMKAVAFEGAWNADGERLAYRPNRKAHEGAAGWRQSRGGATPPIWVLNVKTQQLEKVPHVRATDHTPMWHGDELVFVSDRNDGAANLYSWNGRTQQLRQLTRSKSWDVRSAGLHGSTVVYEMGGSLHQLDLKTGQDLTLRITLPVAGAQTREQWKDVSRQMQGAQLSPTGKRVLVTARGEVFSVPVKDGVTQNLTGTSGVREKDALWRPDGKQMAWLRDGGFKHELVLAEPTAGGKREVHALPAGYFTLLDWSPDGKRIALQDNHLQLYVYETEAKALKPVAKTPRRSQFEVSFSPDSRWLAYTIVGANQLSQIHLHDFQTGQEHMLSDGLAHAVWPAFSPKGDLLYFAASVNAGPRQVGLDMSVEDQPLRLGLYAAVLSSEGRSPLWPKTAEEEGPKTEGKTEGKGEGKGEAKPDPKADAKPDAKAEDKARPSAKPTRIDIAGLQQRFVPLPVPERFYAGLMVAADGSLYYLDRRQQGVTNEGPDAESSGHAELFRFDMEERKPKSIKTGLSGASLSADGKKLLLELPKGKLEVADTGDKPDPKALDQSGLRARIQPREEWQQIFNEVWWMEKEYFYAPNLHGLDWDAVYKRYQPLLAHVQRREDLNEILSDMIGELQVAHNNVGGGDTQSDAPVSVGLLGADVEPHEGRWRLSKVYAGDRWNPFLKAPLAMPGLNVKTGDYVLAVNGQPVTAAQNFFRAFENTAGKQTTLTLADNPRGEKSRQVVVEPVGRDAALRQWDWIESNRAYVASKTGGKVGYIYLPDTGRNGFEYFNRQFFAQSDKEALIIDDRRNGGGHAANYILDVLKRPYLSGWKDRDAMVFNTPGSAVYGPKVMLIDQDAGSGGDYLPWAFRRLGLGPLIGTRTWGGLIGISANPPLIDNGFLTVPFFRFFTPDGEWRIENEGTVPDMDVDLDPIGVNRGQDSQLDAGIAEVMKRLASYKPVDLKKAPALPTELGK</sequence>
<organism evidence="11 12">
    <name type="scientific">Roseateles flavus</name>
    <dbReference type="NCBI Taxonomy" id="3149041"/>
    <lineage>
        <taxon>Bacteria</taxon>
        <taxon>Pseudomonadati</taxon>
        <taxon>Pseudomonadota</taxon>
        <taxon>Betaproteobacteria</taxon>
        <taxon>Burkholderiales</taxon>
        <taxon>Sphaerotilaceae</taxon>
        <taxon>Roseateles</taxon>
    </lineage>
</organism>
<dbReference type="InterPro" id="IPR028204">
    <property type="entry name" value="Tricorn_C1"/>
</dbReference>
<dbReference type="InterPro" id="IPR036034">
    <property type="entry name" value="PDZ_sf"/>
</dbReference>
<dbReference type="CDD" id="cd07562">
    <property type="entry name" value="Peptidase_S41_TRI"/>
    <property type="match status" value="1"/>
</dbReference>
<evidence type="ECO:0000256" key="9">
    <source>
        <dbReference type="SAM" id="SignalP"/>
    </source>
</evidence>
<dbReference type="InterPro" id="IPR015943">
    <property type="entry name" value="WD40/YVTN_repeat-like_dom_sf"/>
</dbReference>
<dbReference type="Pfam" id="PF03572">
    <property type="entry name" value="Peptidase_S41"/>
    <property type="match status" value="1"/>
</dbReference>
<keyword evidence="6 7" id="KW-0720">Serine protease</keyword>
<evidence type="ECO:0000256" key="6">
    <source>
        <dbReference type="ARBA" id="ARBA00022825"/>
    </source>
</evidence>
<comment type="similarity">
    <text evidence="2 7">Belongs to the peptidase S41B family.</text>
</comment>
<dbReference type="PIRSF" id="PIRSF036421">
    <property type="entry name" value="Tricorn_protease"/>
    <property type="match status" value="1"/>
</dbReference>
<comment type="caution">
    <text evidence="11">The sequence shown here is derived from an EMBL/GenBank/DDBJ whole genome shotgun (WGS) entry which is preliminary data.</text>
</comment>
<dbReference type="Pfam" id="PF26550">
    <property type="entry name" value="Tricorn_2nd"/>
    <property type="match status" value="1"/>
</dbReference>
<evidence type="ECO:0000256" key="5">
    <source>
        <dbReference type="ARBA" id="ARBA00022801"/>
    </source>
</evidence>
<protein>
    <recommendedName>
        <fullName evidence="7">Tricorn protease homolog</fullName>
        <ecNumber evidence="7">3.4.21.-</ecNumber>
    </recommendedName>
</protein>
<gene>
    <name evidence="11" type="ORF">ABDJ40_14470</name>
</gene>
<keyword evidence="5 7" id="KW-0378">Hydrolase</keyword>
<evidence type="ECO:0000256" key="4">
    <source>
        <dbReference type="ARBA" id="ARBA00022670"/>
    </source>
</evidence>
<dbReference type="EMBL" id="JBDPZC010000006">
    <property type="protein sequence ID" value="MEO3713966.1"/>
    <property type="molecule type" value="Genomic_DNA"/>
</dbReference>
<dbReference type="Gene3D" id="3.30.750.44">
    <property type="match status" value="1"/>
</dbReference>
<feature type="compositionally biased region" description="Basic and acidic residues" evidence="8">
    <location>
        <begin position="546"/>
        <end position="587"/>
    </location>
</feature>
<dbReference type="SUPFAM" id="SSF82171">
    <property type="entry name" value="DPP6 N-terminal domain-like"/>
    <property type="match status" value="1"/>
</dbReference>
<comment type="function">
    <text evidence="7">Degrades oligopeptides.</text>
</comment>
<name>A0ABV0GFX8_9BURK</name>
<dbReference type="PANTHER" id="PTHR43253:SF1">
    <property type="entry name" value="TRICORN PROTEASE HOMOLOG 2-RELATED"/>
    <property type="match status" value="1"/>
</dbReference>
<feature type="chain" id="PRO_5046985912" description="Tricorn protease homolog" evidence="9">
    <location>
        <begin position="29"/>
        <end position="1113"/>
    </location>
</feature>
<keyword evidence="12" id="KW-1185">Reference proteome</keyword>
<evidence type="ECO:0000313" key="12">
    <source>
        <dbReference type="Proteomes" id="UP001462640"/>
    </source>
</evidence>
<dbReference type="InterPro" id="IPR005151">
    <property type="entry name" value="Tail-specific_protease"/>
</dbReference>
<comment type="subcellular location">
    <subcellularLocation>
        <location evidence="1 7">Cytoplasm</location>
    </subcellularLocation>
</comment>
<evidence type="ECO:0000256" key="2">
    <source>
        <dbReference type="ARBA" id="ARBA00008524"/>
    </source>
</evidence>
<dbReference type="InterPro" id="IPR012393">
    <property type="entry name" value="Tricorn_protease"/>
</dbReference>
<reference evidence="11 12" key="1">
    <citation type="submission" date="2024-05" db="EMBL/GenBank/DDBJ databases">
        <title>Roseateles sp. 2.12 16S ribosomal RNA gene Genome sequencing and assembly.</title>
        <authorList>
            <person name="Woo H."/>
        </authorList>
    </citation>
    <scope>NUCLEOTIDE SEQUENCE [LARGE SCALE GENOMIC DNA]</scope>
    <source>
        <strain evidence="11 12">2.12</strain>
    </source>
</reference>
<dbReference type="InterPro" id="IPR029414">
    <property type="entry name" value="Tricorn_PDZ"/>
</dbReference>
<feature type="signal peptide" evidence="9">
    <location>
        <begin position="1"/>
        <end position="28"/>
    </location>
</feature>
<proteinExistence type="inferred from homology"/>
<feature type="domain" description="Tail specific protease" evidence="10">
    <location>
        <begin position="862"/>
        <end position="1068"/>
    </location>
</feature>
<evidence type="ECO:0000259" key="10">
    <source>
        <dbReference type="SMART" id="SM00245"/>
    </source>
</evidence>
<dbReference type="Pfam" id="PF14684">
    <property type="entry name" value="Tricorn_C1"/>
    <property type="match status" value="1"/>
</dbReference>
<evidence type="ECO:0000256" key="7">
    <source>
        <dbReference type="PIRNR" id="PIRNR036421"/>
    </source>
</evidence>